<protein>
    <submittedName>
        <fullName evidence="1">Capsular polysaccharide biosynthesis protein</fullName>
    </submittedName>
</protein>
<accession>A0A157SWY0</accession>
<gene>
    <name evidence="1" type="primary">wcbO</name>
    <name evidence="1" type="ORF">SAMEA3906486_05552</name>
</gene>
<dbReference type="RefSeq" id="WP_231886099.1">
    <property type="nucleotide sequence ID" value="NZ_FKIF01000010.1"/>
</dbReference>
<dbReference type="STRING" id="288768.SAMEA3906486_05552"/>
<dbReference type="InterPro" id="IPR007833">
    <property type="entry name" value="Capsule_polysaccharide_synth"/>
</dbReference>
<dbReference type="GO" id="GO:0015774">
    <property type="term" value="P:polysaccharide transport"/>
    <property type="evidence" value="ECO:0007669"/>
    <property type="project" value="InterPro"/>
</dbReference>
<proteinExistence type="predicted"/>
<evidence type="ECO:0000313" key="2">
    <source>
        <dbReference type="Proteomes" id="UP000076848"/>
    </source>
</evidence>
<dbReference type="GO" id="GO:0000271">
    <property type="term" value="P:polysaccharide biosynthetic process"/>
    <property type="evidence" value="ECO:0007669"/>
    <property type="project" value="InterPro"/>
</dbReference>
<dbReference type="Proteomes" id="UP000076848">
    <property type="component" value="Unassembled WGS sequence"/>
</dbReference>
<keyword evidence="2" id="KW-1185">Reference proteome</keyword>
<dbReference type="EMBL" id="FKIF01000010">
    <property type="protein sequence ID" value="SAI74834.1"/>
    <property type="molecule type" value="Genomic_DNA"/>
</dbReference>
<evidence type="ECO:0000313" key="1">
    <source>
        <dbReference type="EMBL" id="SAI74834.1"/>
    </source>
</evidence>
<dbReference type="CDD" id="cd16441">
    <property type="entry name" value="beta_Kdo_transferase_KpsS"/>
    <property type="match status" value="1"/>
</dbReference>
<name>A0A157SWY0_9BORD</name>
<sequence>MNHRSSPLTQDDMPPTARERSYVLLQGVCSPFFRELGAGLRQAGASVSKVNFTVGDDCVWDGSAVHAFRDTIDRLPVFYDQLLTQTGATDIVLFGDRRPVHQAAIEVAHRLGVRIHVFEEGYFRPYWLTLERDGVNANSLLPRDPDWYRAVGRKLPRYGNGQAFKSSFLARAWHDVVYNSHSLRNRWFYPHYRTHAPCSPWAEYPAYIRRGLRLQGRGRRDAQAIGELLRRDLHFYVLPLQLNSDTQIRQHSSFGDMKSVVRTVISSFAARSPADSILVIKSHPLDPGMDGHERHAVSTAEEFGVRDRVLFLESGHMPTLLNHTAGVVTVNSTVGGSALVHARPTVALGKAVYDLPGLTFQGGLDEFWTEAEPPDMSLFQQFRNVVIHATQINGGFYTREGISMAVRHSVKRLLAERSPLEMLFDVHSVRLEE</sequence>
<dbReference type="AlphaFoldDB" id="A0A157SWY0"/>
<reference evidence="1 2" key="1">
    <citation type="submission" date="2016-04" db="EMBL/GenBank/DDBJ databases">
        <authorList>
            <consortium name="Pathogen Informatics"/>
        </authorList>
    </citation>
    <scope>NUCLEOTIDE SEQUENCE [LARGE SCALE GENOMIC DNA]</scope>
    <source>
        <strain evidence="1 2">H050680373</strain>
    </source>
</reference>
<organism evidence="1 2">
    <name type="scientific">Bordetella ansorpii</name>
    <dbReference type="NCBI Taxonomy" id="288768"/>
    <lineage>
        <taxon>Bacteria</taxon>
        <taxon>Pseudomonadati</taxon>
        <taxon>Pseudomonadota</taxon>
        <taxon>Betaproteobacteria</taxon>
        <taxon>Burkholderiales</taxon>
        <taxon>Alcaligenaceae</taxon>
        <taxon>Bordetella</taxon>
    </lineage>
</organism>
<dbReference type="Pfam" id="PF05159">
    <property type="entry name" value="Capsule_synth"/>
    <property type="match status" value="1"/>
</dbReference>